<reference evidence="5" key="1">
    <citation type="submission" date="2018-06" db="EMBL/GenBank/DDBJ databases">
        <authorList>
            <person name="Zhirakovskaya E."/>
        </authorList>
    </citation>
    <scope>NUCLEOTIDE SEQUENCE</scope>
</reference>
<dbReference type="Pfam" id="PF07804">
    <property type="entry name" value="HipA_C"/>
    <property type="match status" value="1"/>
</dbReference>
<evidence type="ECO:0000259" key="4">
    <source>
        <dbReference type="Pfam" id="PF13657"/>
    </source>
</evidence>
<evidence type="ECO:0000313" key="5">
    <source>
        <dbReference type="EMBL" id="VAW70989.1"/>
    </source>
</evidence>
<dbReference type="InterPro" id="IPR012893">
    <property type="entry name" value="HipA-like_C"/>
</dbReference>
<accession>A0A3B0Y9X6</accession>
<dbReference type="GO" id="GO:0005829">
    <property type="term" value="C:cytosol"/>
    <property type="evidence" value="ECO:0007669"/>
    <property type="project" value="TreeGrafter"/>
</dbReference>
<name>A0A3B0Y9X6_9ZZZZ</name>
<protein>
    <submittedName>
        <fullName evidence="5">Toxin HigB / Protein kinase domain of HipA</fullName>
    </submittedName>
</protein>
<organism evidence="5">
    <name type="scientific">hydrothermal vent metagenome</name>
    <dbReference type="NCBI Taxonomy" id="652676"/>
    <lineage>
        <taxon>unclassified sequences</taxon>
        <taxon>metagenomes</taxon>
        <taxon>ecological metagenomes</taxon>
    </lineage>
</organism>
<dbReference type="Gene3D" id="1.10.1070.20">
    <property type="match status" value="1"/>
</dbReference>
<feature type="domain" description="HipA-like C-terminal" evidence="3">
    <location>
        <begin position="143"/>
        <end position="370"/>
    </location>
</feature>
<dbReference type="InterPro" id="IPR052028">
    <property type="entry name" value="HipA_Ser/Thr_kinase"/>
</dbReference>
<keyword evidence="1" id="KW-0808">Transferase</keyword>
<dbReference type="AlphaFoldDB" id="A0A3B0Y9X6"/>
<sequence>MKIKTDQRIRQLDIKVAGAPVGTLEKKAQFEFTYHSDAQVSVAAAMPIETRFYQHGALFPIFEMNIPEGFIRHRITEKLRKHIQIDDMLFLALQGNSGIGCITYETQEIEQESVTAESLSEILSWEGSADLFEELVNKYLLQSSISGIQPKVMVPEAPEKIGTEKADSEKTEKGALILPSLIVKSGDEEYPQLAINEYICMQLAKSCQIETPEFWLSDNQKLFVMRRFDLKTDGSCRAMEDMAVMQGKSTNDKYRSSYESISKVLDFYSSEAKSDNKRLFKMLVHSCMVGNGDGHLKNYAMLYDDVENMSLSPLYDVVNTQIYNPADTLALNLSKSKVFPDRKKIIDFGKSIGVKKCELIIDEMAGQIRDELEKLVDYTESMDSDIKAIILENIYRSTTRSAIKTHPARKYTKHS</sequence>
<dbReference type="InterPro" id="IPR017508">
    <property type="entry name" value="HipA_N1"/>
</dbReference>
<gene>
    <name evidence="5" type="ORF">MNBD_GAMMA09-85</name>
</gene>
<dbReference type="PANTHER" id="PTHR37419:SF1">
    <property type="entry name" value="SERINE_THREONINE-PROTEIN KINASE TOXIN HIPA"/>
    <property type="match status" value="1"/>
</dbReference>
<dbReference type="EMBL" id="UOFI01000214">
    <property type="protein sequence ID" value="VAW70989.1"/>
    <property type="molecule type" value="Genomic_DNA"/>
</dbReference>
<evidence type="ECO:0000259" key="3">
    <source>
        <dbReference type="Pfam" id="PF07804"/>
    </source>
</evidence>
<dbReference type="GO" id="GO:0004674">
    <property type="term" value="F:protein serine/threonine kinase activity"/>
    <property type="evidence" value="ECO:0007669"/>
    <property type="project" value="TreeGrafter"/>
</dbReference>
<feature type="domain" description="HipA N-terminal subdomain 1" evidence="4">
    <location>
        <begin position="12"/>
        <end position="104"/>
    </location>
</feature>
<keyword evidence="2 5" id="KW-0418">Kinase</keyword>
<evidence type="ECO:0000256" key="2">
    <source>
        <dbReference type="ARBA" id="ARBA00022777"/>
    </source>
</evidence>
<dbReference type="PANTHER" id="PTHR37419">
    <property type="entry name" value="SERINE/THREONINE-PROTEIN KINASE TOXIN HIPA"/>
    <property type="match status" value="1"/>
</dbReference>
<proteinExistence type="predicted"/>
<dbReference type="Pfam" id="PF13657">
    <property type="entry name" value="Couple_hipA"/>
    <property type="match status" value="1"/>
</dbReference>
<evidence type="ECO:0000256" key="1">
    <source>
        <dbReference type="ARBA" id="ARBA00022679"/>
    </source>
</evidence>